<accession>A0AAU0ULC8</accession>
<proteinExistence type="predicted"/>
<dbReference type="PANTHER" id="PTHR39966">
    <property type="entry name" value="BLL2471 PROTEIN-RELATED"/>
    <property type="match status" value="1"/>
</dbReference>
<dbReference type="InterPro" id="IPR035965">
    <property type="entry name" value="PAS-like_dom_sf"/>
</dbReference>
<dbReference type="Pfam" id="PF01814">
    <property type="entry name" value="Hemerythrin"/>
    <property type="match status" value="1"/>
</dbReference>
<dbReference type="InterPro" id="IPR012312">
    <property type="entry name" value="Hemerythrin-like"/>
</dbReference>
<dbReference type="Proteomes" id="UP001329915">
    <property type="component" value="Chromosome"/>
</dbReference>
<sequence>MSELLDSQKQRQEMLKGIIADLHAGKGIEEVKEKFAQLLRHVSPTEISQLEDRLIAEGMPESEIKRLCDVHVAVFREALNAQPEQPELEPGHPLHTFIAENEQIQKVVTSIREMFDQLRSNGKLDEMAGAIKSQLDLLGEVEKHYLRKENQLFPFLEKHNITGPTKVMWKFHDDARVMLKKVKGSLVKKDSNTLLDTGEELLKTIEETIYKEENILFPTALKTLSEAEWGDVRYGEEEIGYTLVEPGSQWQPPKQLQRNISDTAAKNDGISLSVGEMTAEQINLMLTHLPVDVTFVDENDKVRYYSQGKERIFPRSPGIIGRDVQNCHPAESVHVVGKIVAAFKDGSKDTAEFWLTLNDRFIHIRYFAVRDQNGKYRGVVEVSQDLTDLRTLQGERRILAWQNQE</sequence>
<evidence type="ECO:0000313" key="3">
    <source>
        <dbReference type="EMBL" id="WRO22163.1"/>
    </source>
</evidence>
<feature type="domain" description="Hemerythrin-like" evidence="1">
    <location>
        <begin position="93"/>
        <end position="220"/>
    </location>
</feature>
<dbReference type="Gene3D" id="1.20.120.520">
    <property type="entry name" value="nmb1532 protein domain like"/>
    <property type="match status" value="1"/>
</dbReference>
<evidence type="ECO:0000313" key="4">
    <source>
        <dbReference type="Proteomes" id="UP001329915"/>
    </source>
</evidence>
<evidence type="ECO:0000259" key="1">
    <source>
        <dbReference type="Pfam" id="PF01814"/>
    </source>
</evidence>
<name>A0AAU0ULC8_9FIRM</name>
<dbReference type="PANTHER" id="PTHR39966:SF3">
    <property type="entry name" value="DUF438 DOMAIN-CONTAINING PROTEIN"/>
    <property type="match status" value="1"/>
</dbReference>
<dbReference type="AlphaFoldDB" id="A0AAU0ULC8"/>
<dbReference type="Pfam" id="PF04282">
    <property type="entry name" value="DUF438"/>
    <property type="match status" value="1"/>
</dbReference>
<evidence type="ECO:0000259" key="2">
    <source>
        <dbReference type="Pfam" id="PF04282"/>
    </source>
</evidence>
<protein>
    <submittedName>
        <fullName evidence="3">DUF438 domain-containing protein</fullName>
    </submittedName>
</protein>
<reference evidence="3 4" key="1">
    <citation type="submission" date="2023-04" db="EMBL/GenBank/DDBJ databases">
        <authorList>
            <person name="Hsu D."/>
        </authorList>
    </citation>
    <scope>NUCLEOTIDE SEQUENCE [LARGE SCALE GENOMIC DNA]</scope>
    <source>
        <strain evidence="3 4">MK1</strain>
    </source>
</reference>
<keyword evidence="4" id="KW-1185">Reference proteome</keyword>
<dbReference type="InterPro" id="IPR007380">
    <property type="entry name" value="DUF438"/>
</dbReference>
<feature type="domain" description="DUF438" evidence="2">
    <location>
        <begin position="15"/>
        <end position="80"/>
    </location>
</feature>
<dbReference type="EMBL" id="CP121694">
    <property type="protein sequence ID" value="WRO22163.1"/>
    <property type="molecule type" value="Genomic_DNA"/>
</dbReference>
<dbReference type="KEGG" id="dbc:MFMK1_001988"/>
<gene>
    <name evidence="3" type="ORF">MFMK1_001988</name>
</gene>
<organism evidence="3 4">
    <name type="scientific">Metallumcola ferriviriculae</name>
    <dbReference type="NCBI Taxonomy" id="3039180"/>
    <lineage>
        <taxon>Bacteria</taxon>
        <taxon>Bacillati</taxon>
        <taxon>Bacillota</taxon>
        <taxon>Clostridia</taxon>
        <taxon>Neomoorellales</taxon>
        <taxon>Desulfitibacteraceae</taxon>
        <taxon>Metallumcola</taxon>
    </lineage>
</organism>
<dbReference type="GO" id="GO:0005886">
    <property type="term" value="C:plasma membrane"/>
    <property type="evidence" value="ECO:0007669"/>
    <property type="project" value="TreeGrafter"/>
</dbReference>
<dbReference type="Gene3D" id="3.30.450.20">
    <property type="entry name" value="PAS domain"/>
    <property type="match status" value="1"/>
</dbReference>
<dbReference type="RefSeq" id="WP_366921583.1">
    <property type="nucleotide sequence ID" value="NZ_CP121694.1"/>
</dbReference>
<dbReference type="SUPFAM" id="SSF55785">
    <property type="entry name" value="PYP-like sensor domain (PAS domain)"/>
    <property type="match status" value="1"/>
</dbReference>
<dbReference type="Pfam" id="PF13596">
    <property type="entry name" value="PAS_10"/>
    <property type="match status" value="1"/>
</dbReference>